<gene>
    <name evidence="2" type="ORF">PUN28_002194</name>
</gene>
<organism evidence="2 3">
    <name type="scientific">Cardiocondyla obscurior</name>
    <dbReference type="NCBI Taxonomy" id="286306"/>
    <lineage>
        <taxon>Eukaryota</taxon>
        <taxon>Metazoa</taxon>
        <taxon>Ecdysozoa</taxon>
        <taxon>Arthropoda</taxon>
        <taxon>Hexapoda</taxon>
        <taxon>Insecta</taxon>
        <taxon>Pterygota</taxon>
        <taxon>Neoptera</taxon>
        <taxon>Endopterygota</taxon>
        <taxon>Hymenoptera</taxon>
        <taxon>Apocrita</taxon>
        <taxon>Aculeata</taxon>
        <taxon>Formicoidea</taxon>
        <taxon>Formicidae</taxon>
        <taxon>Myrmicinae</taxon>
        <taxon>Cardiocondyla</taxon>
    </lineage>
</organism>
<dbReference type="Proteomes" id="UP001430953">
    <property type="component" value="Unassembled WGS sequence"/>
</dbReference>
<dbReference type="AlphaFoldDB" id="A0AAW2GT20"/>
<accession>A0AAW2GT20</accession>
<evidence type="ECO:0000256" key="1">
    <source>
        <dbReference type="SAM" id="MobiDB-lite"/>
    </source>
</evidence>
<dbReference type="EMBL" id="JADYXP020000002">
    <property type="protein sequence ID" value="KAL0130370.1"/>
    <property type="molecule type" value="Genomic_DNA"/>
</dbReference>
<comment type="caution">
    <text evidence="2">The sequence shown here is derived from an EMBL/GenBank/DDBJ whole genome shotgun (WGS) entry which is preliminary data.</text>
</comment>
<reference evidence="2 3" key="1">
    <citation type="submission" date="2023-03" db="EMBL/GenBank/DDBJ databases">
        <title>High recombination rates correlate with genetic variation in Cardiocondyla obscurior ants.</title>
        <authorList>
            <person name="Errbii M."/>
        </authorList>
    </citation>
    <scope>NUCLEOTIDE SEQUENCE [LARGE SCALE GENOMIC DNA]</scope>
    <source>
        <strain evidence="2">Alpha-2009</strain>
        <tissue evidence="2">Whole body</tissue>
    </source>
</reference>
<sequence length="148" mass="16963">MSQDLHLSEEEMLLDLNLNDTPPRSSISVQSLAAQLRNQEKIIEQLAENQKKMMDIMQSQHQPQQQQQQQLQQQQQQESQQQNSEEAAGSDQPPLRGRKMYSRRGHGRGRSRAGWYERNWGRGGRGGRGKGGRGGRGGRGDFHVNYYF</sequence>
<name>A0AAW2GT20_9HYME</name>
<proteinExistence type="predicted"/>
<protein>
    <submittedName>
        <fullName evidence="2">Uncharacterized protein</fullName>
    </submittedName>
</protein>
<feature type="region of interest" description="Disordered" evidence="1">
    <location>
        <begin position="46"/>
        <end position="148"/>
    </location>
</feature>
<evidence type="ECO:0000313" key="3">
    <source>
        <dbReference type="Proteomes" id="UP001430953"/>
    </source>
</evidence>
<feature type="compositionally biased region" description="Low complexity" evidence="1">
    <location>
        <begin position="58"/>
        <end position="82"/>
    </location>
</feature>
<evidence type="ECO:0000313" key="2">
    <source>
        <dbReference type="EMBL" id="KAL0130370.1"/>
    </source>
</evidence>
<feature type="compositionally biased region" description="Basic residues" evidence="1">
    <location>
        <begin position="96"/>
        <end position="111"/>
    </location>
</feature>
<keyword evidence="3" id="KW-1185">Reference proteome</keyword>